<dbReference type="EMBL" id="CP046622">
    <property type="protein sequence ID" value="QGW83354.1"/>
    <property type="molecule type" value="Genomic_DNA"/>
</dbReference>
<dbReference type="InterPro" id="IPR011006">
    <property type="entry name" value="CheY-like_superfamily"/>
</dbReference>
<evidence type="ECO:0000256" key="2">
    <source>
        <dbReference type="ARBA" id="ARBA00022692"/>
    </source>
</evidence>
<keyword evidence="3" id="KW-1133">Transmembrane helix</keyword>
<keyword evidence="4" id="KW-0472">Membrane</keyword>
<dbReference type="SMART" id="SM01012">
    <property type="entry name" value="ANTAR"/>
    <property type="match status" value="1"/>
</dbReference>
<dbReference type="RefSeq" id="WP_157614758.1">
    <property type="nucleotide sequence ID" value="NZ_CP046622.1"/>
</dbReference>
<dbReference type="Pfam" id="PF13675">
    <property type="entry name" value="PilJ"/>
    <property type="match status" value="2"/>
</dbReference>
<evidence type="ECO:0000256" key="3">
    <source>
        <dbReference type="ARBA" id="ARBA00022989"/>
    </source>
</evidence>
<dbReference type="SUPFAM" id="SSF52172">
    <property type="entry name" value="CheY-like"/>
    <property type="match status" value="1"/>
</dbReference>
<evidence type="ECO:0000256" key="4">
    <source>
        <dbReference type="ARBA" id="ARBA00023136"/>
    </source>
</evidence>
<organism evidence="6 7">
    <name type="scientific">Variovorax paradoxus</name>
    <dbReference type="NCBI Taxonomy" id="34073"/>
    <lineage>
        <taxon>Bacteria</taxon>
        <taxon>Pseudomonadati</taxon>
        <taxon>Pseudomonadota</taxon>
        <taxon>Betaproteobacteria</taxon>
        <taxon>Burkholderiales</taxon>
        <taxon>Comamonadaceae</taxon>
        <taxon>Variovorax</taxon>
    </lineage>
</organism>
<sequence length="430" mass="46078">MMSLLVVLPNDFAESAPLPEPLQQALATAGVAAVERVTCHTLVQKVGALAPQQAVAWLPAPAQQLQALLDAVGEWKGAPPCGLSLVSAPLDSAQHEALVALGVHAWLPMQACDGVSLRALMALAQARRDREVALRTELDGLRTRMDERKWVDRAKGLLMSSRGIGEDEAFGLLRGAAMHANLRLGEVSRSVIEAAQWADAINRAGQLRMLSQRLVRIAAQMLAGIDVQRARVLRTQSVERVQQNLDHLATLELGAPGAGALGDVQDAWSGLSAALAARAVPQALADIDKRGDELLAAAEALTDALEASGARRALRIVNICGRQRMRAQRLAKDALLASTLAAGTSRERLLPTMNEFEAALLELERAPLSSPEIRAALAAARDEWLRLVGGVQALESPEGRATLVRSSEALVDTFERLTAWYEHSLQVIMS</sequence>
<dbReference type="AlphaFoldDB" id="A0A6I6HKY0"/>
<evidence type="ECO:0000256" key="1">
    <source>
        <dbReference type="ARBA" id="ARBA00004141"/>
    </source>
</evidence>
<feature type="domain" description="ANTAR" evidence="5">
    <location>
        <begin position="131"/>
        <end position="192"/>
    </location>
</feature>
<evidence type="ECO:0000313" key="7">
    <source>
        <dbReference type="Proteomes" id="UP000425817"/>
    </source>
</evidence>
<dbReference type="GO" id="GO:0016020">
    <property type="term" value="C:membrane"/>
    <property type="evidence" value="ECO:0007669"/>
    <property type="project" value="UniProtKB-SubCell"/>
</dbReference>
<dbReference type="Gene3D" id="1.10.10.10">
    <property type="entry name" value="Winged helix-like DNA-binding domain superfamily/Winged helix DNA-binding domain"/>
    <property type="match status" value="1"/>
</dbReference>
<dbReference type="PROSITE" id="PS50921">
    <property type="entry name" value="ANTAR"/>
    <property type="match status" value="1"/>
</dbReference>
<dbReference type="OrthoDB" id="9782798at2"/>
<evidence type="ECO:0000313" key="6">
    <source>
        <dbReference type="EMBL" id="QGW83354.1"/>
    </source>
</evidence>
<protein>
    <submittedName>
        <fullName evidence="6">ANTAR domain-containing protein</fullName>
    </submittedName>
</protein>
<evidence type="ECO:0000259" key="5">
    <source>
        <dbReference type="PROSITE" id="PS50921"/>
    </source>
</evidence>
<dbReference type="GO" id="GO:0003723">
    <property type="term" value="F:RNA binding"/>
    <property type="evidence" value="ECO:0007669"/>
    <property type="project" value="InterPro"/>
</dbReference>
<gene>
    <name evidence="6" type="ORF">GOQ09_18005</name>
</gene>
<dbReference type="InterPro" id="IPR005561">
    <property type="entry name" value="ANTAR"/>
</dbReference>
<name>A0A6I6HKY0_VARPD</name>
<dbReference type="Proteomes" id="UP000425817">
    <property type="component" value="Chromosome"/>
</dbReference>
<proteinExistence type="predicted"/>
<dbReference type="InterPro" id="IPR029095">
    <property type="entry name" value="NarX-like_N"/>
</dbReference>
<accession>A0A6I6HKY0</accession>
<keyword evidence="2" id="KW-0812">Transmembrane</keyword>
<comment type="subcellular location">
    <subcellularLocation>
        <location evidence="1">Membrane</location>
        <topology evidence="1">Multi-pass membrane protein</topology>
    </subcellularLocation>
</comment>
<dbReference type="InterPro" id="IPR036388">
    <property type="entry name" value="WH-like_DNA-bd_sf"/>
</dbReference>
<dbReference type="Pfam" id="PF03861">
    <property type="entry name" value="ANTAR"/>
    <property type="match status" value="1"/>
</dbReference>
<reference evidence="6 7" key="1">
    <citation type="submission" date="2019-12" db="EMBL/GenBank/DDBJ databases">
        <title>Hybrid Genome Assemblies of two High G+C Isolates from Undergraduate Microbiology Courses.</title>
        <authorList>
            <person name="Ne Ville C.J."/>
            <person name="Enright D."/>
            <person name="Hernandez I."/>
            <person name="Dodsworth J."/>
            <person name="Orwin P.M."/>
        </authorList>
    </citation>
    <scope>NUCLEOTIDE SEQUENCE [LARGE SCALE GENOMIC DNA]</scope>
    <source>
        <strain evidence="6 7">CSUSB</strain>
    </source>
</reference>